<dbReference type="Proteomes" id="UP000054248">
    <property type="component" value="Unassembled WGS sequence"/>
</dbReference>
<keyword evidence="2" id="KW-1185">Reference proteome</keyword>
<accession>A0A0C3QXI2</accession>
<reference evidence="1 2" key="1">
    <citation type="submission" date="2014-04" db="EMBL/GenBank/DDBJ databases">
        <authorList>
            <consortium name="DOE Joint Genome Institute"/>
            <person name="Kuo A."/>
            <person name="Girlanda M."/>
            <person name="Perotto S."/>
            <person name="Kohler A."/>
            <person name="Nagy L.G."/>
            <person name="Floudas D."/>
            <person name="Copeland A."/>
            <person name="Barry K.W."/>
            <person name="Cichocki N."/>
            <person name="Veneault-Fourrey C."/>
            <person name="LaButti K."/>
            <person name="Lindquist E.A."/>
            <person name="Lipzen A."/>
            <person name="Lundell T."/>
            <person name="Morin E."/>
            <person name="Murat C."/>
            <person name="Sun H."/>
            <person name="Tunlid A."/>
            <person name="Henrissat B."/>
            <person name="Grigoriev I.V."/>
            <person name="Hibbett D.S."/>
            <person name="Martin F."/>
            <person name="Nordberg H.P."/>
            <person name="Cantor M.N."/>
            <person name="Hua S.X."/>
        </authorList>
    </citation>
    <scope>NUCLEOTIDE SEQUENCE [LARGE SCALE GENOMIC DNA]</scope>
    <source>
        <strain evidence="1 2">MUT 4182</strain>
    </source>
</reference>
<dbReference type="AlphaFoldDB" id="A0A0C3QXI2"/>
<organism evidence="1 2">
    <name type="scientific">Tulasnella calospora MUT 4182</name>
    <dbReference type="NCBI Taxonomy" id="1051891"/>
    <lineage>
        <taxon>Eukaryota</taxon>
        <taxon>Fungi</taxon>
        <taxon>Dikarya</taxon>
        <taxon>Basidiomycota</taxon>
        <taxon>Agaricomycotina</taxon>
        <taxon>Agaricomycetes</taxon>
        <taxon>Cantharellales</taxon>
        <taxon>Tulasnellaceae</taxon>
        <taxon>Tulasnella</taxon>
    </lineage>
</organism>
<gene>
    <name evidence="1" type="ORF">M407DRAFT_177838</name>
</gene>
<protein>
    <submittedName>
        <fullName evidence="1">Uncharacterized protein</fullName>
    </submittedName>
</protein>
<dbReference type="EMBL" id="KN822946">
    <property type="protein sequence ID" value="KIO33779.1"/>
    <property type="molecule type" value="Genomic_DNA"/>
</dbReference>
<name>A0A0C3QXI2_9AGAM</name>
<proteinExistence type="predicted"/>
<sequence>MKPSSPGECRRACQELRRAVKVCNRQVDRSLRRDVRGPRRVDQICQVALGMRA</sequence>
<reference evidence="2" key="2">
    <citation type="submission" date="2015-01" db="EMBL/GenBank/DDBJ databases">
        <title>Evolutionary Origins and Diversification of the Mycorrhizal Mutualists.</title>
        <authorList>
            <consortium name="DOE Joint Genome Institute"/>
            <consortium name="Mycorrhizal Genomics Consortium"/>
            <person name="Kohler A."/>
            <person name="Kuo A."/>
            <person name="Nagy L.G."/>
            <person name="Floudas D."/>
            <person name="Copeland A."/>
            <person name="Barry K.W."/>
            <person name="Cichocki N."/>
            <person name="Veneault-Fourrey C."/>
            <person name="LaButti K."/>
            <person name="Lindquist E.A."/>
            <person name="Lipzen A."/>
            <person name="Lundell T."/>
            <person name="Morin E."/>
            <person name="Murat C."/>
            <person name="Riley R."/>
            <person name="Ohm R."/>
            <person name="Sun H."/>
            <person name="Tunlid A."/>
            <person name="Henrissat B."/>
            <person name="Grigoriev I.V."/>
            <person name="Hibbett D.S."/>
            <person name="Martin F."/>
        </authorList>
    </citation>
    <scope>NUCLEOTIDE SEQUENCE [LARGE SCALE GENOMIC DNA]</scope>
    <source>
        <strain evidence="2">MUT 4182</strain>
    </source>
</reference>
<evidence type="ECO:0000313" key="2">
    <source>
        <dbReference type="Proteomes" id="UP000054248"/>
    </source>
</evidence>
<evidence type="ECO:0000313" key="1">
    <source>
        <dbReference type="EMBL" id="KIO33779.1"/>
    </source>
</evidence>
<dbReference type="HOGENOM" id="CLU_3070426_0_0_1"/>